<name>K5WHQ6_PHACS</name>
<evidence type="ECO:0000313" key="10">
    <source>
        <dbReference type="EMBL" id="EKM49762.1"/>
    </source>
</evidence>
<dbReference type="InterPro" id="IPR002401">
    <property type="entry name" value="Cyt_P450_E_grp-I"/>
</dbReference>
<accession>K5WHQ6</accession>
<evidence type="ECO:0000256" key="9">
    <source>
        <dbReference type="PIRSR" id="PIRSR602401-1"/>
    </source>
</evidence>
<evidence type="ECO:0000256" key="3">
    <source>
        <dbReference type="ARBA" id="ARBA00010617"/>
    </source>
</evidence>
<dbReference type="OrthoDB" id="1470350at2759"/>
<dbReference type="CDD" id="cd11069">
    <property type="entry name" value="CYP_FUM15-like"/>
    <property type="match status" value="1"/>
</dbReference>
<keyword evidence="5 9" id="KW-0479">Metal-binding</keyword>
<feature type="binding site" description="axial binding residue" evidence="9">
    <location>
        <position position="482"/>
    </location>
    <ligand>
        <name>heme</name>
        <dbReference type="ChEBI" id="CHEBI:30413"/>
    </ligand>
    <ligandPart>
        <name>Fe</name>
        <dbReference type="ChEBI" id="CHEBI:18248"/>
    </ligandPart>
</feature>
<dbReference type="InterPro" id="IPR036396">
    <property type="entry name" value="Cyt_P450_sf"/>
</dbReference>
<dbReference type="GeneID" id="18908193"/>
<keyword evidence="8" id="KW-0503">Monooxygenase</keyword>
<dbReference type="SUPFAM" id="SSF48264">
    <property type="entry name" value="Cytochrome P450"/>
    <property type="match status" value="1"/>
</dbReference>
<evidence type="ECO:0000313" key="11">
    <source>
        <dbReference type="Proteomes" id="UP000008370"/>
    </source>
</evidence>
<dbReference type="PANTHER" id="PTHR24305:SF166">
    <property type="entry name" value="CYTOCHROME P450 12A4, MITOCHONDRIAL-RELATED"/>
    <property type="match status" value="1"/>
</dbReference>
<dbReference type="PRINTS" id="PR00463">
    <property type="entry name" value="EP450I"/>
</dbReference>
<evidence type="ECO:0008006" key="12">
    <source>
        <dbReference type="Google" id="ProtNLM"/>
    </source>
</evidence>
<evidence type="ECO:0000256" key="5">
    <source>
        <dbReference type="ARBA" id="ARBA00022723"/>
    </source>
</evidence>
<dbReference type="GO" id="GO:0004497">
    <property type="term" value="F:monooxygenase activity"/>
    <property type="evidence" value="ECO:0007669"/>
    <property type="project" value="UniProtKB-KW"/>
</dbReference>
<dbReference type="PRINTS" id="PR00385">
    <property type="entry name" value="P450"/>
</dbReference>
<dbReference type="KEGG" id="pco:PHACADRAFT_131561"/>
<comment type="pathway">
    <text evidence="2">Secondary metabolite biosynthesis.</text>
</comment>
<evidence type="ECO:0000256" key="8">
    <source>
        <dbReference type="ARBA" id="ARBA00023033"/>
    </source>
</evidence>
<dbReference type="GO" id="GO:0020037">
    <property type="term" value="F:heme binding"/>
    <property type="evidence" value="ECO:0007669"/>
    <property type="project" value="InterPro"/>
</dbReference>
<dbReference type="EMBL" id="JH930480">
    <property type="protein sequence ID" value="EKM49762.1"/>
    <property type="molecule type" value="Genomic_DNA"/>
</dbReference>
<evidence type="ECO:0000256" key="4">
    <source>
        <dbReference type="ARBA" id="ARBA00022617"/>
    </source>
</evidence>
<keyword evidence="7 9" id="KW-0408">Iron</keyword>
<organism evidence="10 11">
    <name type="scientific">Phanerochaete carnosa (strain HHB-10118-sp)</name>
    <name type="common">White-rot fungus</name>
    <name type="synonym">Peniophora carnosa</name>
    <dbReference type="NCBI Taxonomy" id="650164"/>
    <lineage>
        <taxon>Eukaryota</taxon>
        <taxon>Fungi</taxon>
        <taxon>Dikarya</taxon>
        <taxon>Basidiomycota</taxon>
        <taxon>Agaricomycotina</taxon>
        <taxon>Agaricomycetes</taxon>
        <taxon>Polyporales</taxon>
        <taxon>Phanerochaetaceae</taxon>
        <taxon>Phanerochaete</taxon>
    </lineage>
</organism>
<dbReference type="Pfam" id="PF00067">
    <property type="entry name" value="p450"/>
    <property type="match status" value="1"/>
</dbReference>
<keyword evidence="4 9" id="KW-0349">Heme</keyword>
<dbReference type="InterPro" id="IPR050121">
    <property type="entry name" value="Cytochrome_P450_monoxygenase"/>
</dbReference>
<dbReference type="AlphaFoldDB" id="K5WHQ6"/>
<evidence type="ECO:0000256" key="6">
    <source>
        <dbReference type="ARBA" id="ARBA00023002"/>
    </source>
</evidence>
<keyword evidence="11" id="KW-1185">Reference proteome</keyword>
<evidence type="ECO:0000256" key="2">
    <source>
        <dbReference type="ARBA" id="ARBA00005179"/>
    </source>
</evidence>
<proteinExistence type="inferred from homology"/>
<comment type="similarity">
    <text evidence="3">Belongs to the cytochrome P450 family.</text>
</comment>
<gene>
    <name evidence="10" type="ORF">PHACADRAFT_131561</name>
</gene>
<sequence length="542" mass="61040">MISSLQLALAAALTWSLWRLLRNFVIRSPLDNIPGPERPSFWTGHVKDLFGRHGWDFHDRLARQYGSVSKVYSTLGTPGLYVYDPKALNSIVVKDQHTYEETSWFIKWNHMILGPTLFATLGEHHRKQRKMLNPVFSIVHMRYMTPIFYSVVHRLRGAISTKIDSASGEINLIEWMARTALELIGQGGLGYSFDPLVSDFNNEFGAALKEFAPMTFAMQIWRMLTPYYTSYIPLAIRRQIIRWAPHKKAQKMRAISETMAAHSRMIYEGKVAALAQGDDAVVRQIGEGKDIISILIRANMDASEEDRLPEEEIIAQMSGLVLAATDTTSNALARTLHLLSEHQDVQDKVRAELVQASPDGEDIPHDQLVGLPYLDAVCRESLRLHPPVSFLSRETREDIVMPLSEPLQGLDGTPVGEIFVPKDTPIFVSIRGCNRNPAIWGEDALEWKPERWLAPLPKALSEAHVPGIYANLMTFLGGGRACIGLKFSQLEMKVVLAIMLRSFRFLPSDKEIYWNLAGVNYPTVGRDGIKAEMPMKVEAIHA</sequence>
<comment type="cofactor">
    <cofactor evidence="1 9">
        <name>heme</name>
        <dbReference type="ChEBI" id="CHEBI:30413"/>
    </cofactor>
</comment>
<dbReference type="GO" id="GO:0005506">
    <property type="term" value="F:iron ion binding"/>
    <property type="evidence" value="ECO:0007669"/>
    <property type="project" value="InterPro"/>
</dbReference>
<protein>
    <recommendedName>
        <fullName evidence="12">Cytochrome P450</fullName>
    </recommendedName>
</protein>
<dbReference type="GO" id="GO:0016705">
    <property type="term" value="F:oxidoreductase activity, acting on paired donors, with incorporation or reduction of molecular oxygen"/>
    <property type="evidence" value="ECO:0007669"/>
    <property type="project" value="InterPro"/>
</dbReference>
<dbReference type="Gene3D" id="1.10.630.10">
    <property type="entry name" value="Cytochrome P450"/>
    <property type="match status" value="1"/>
</dbReference>
<dbReference type="Proteomes" id="UP000008370">
    <property type="component" value="Unassembled WGS sequence"/>
</dbReference>
<keyword evidence="6" id="KW-0560">Oxidoreductase</keyword>
<evidence type="ECO:0000256" key="1">
    <source>
        <dbReference type="ARBA" id="ARBA00001971"/>
    </source>
</evidence>
<dbReference type="InterPro" id="IPR001128">
    <property type="entry name" value="Cyt_P450"/>
</dbReference>
<reference evidence="10 11" key="1">
    <citation type="journal article" date="2012" name="BMC Genomics">
        <title>Comparative genomics of the white-rot fungi, Phanerochaete carnosa and P. chrysosporium, to elucidate the genetic basis of the distinct wood types they colonize.</title>
        <authorList>
            <person name="Suzuki H."/>
            <person name="MacDonald J."/>
            <person name="Syed K."/>
            <person name="Salamov A."/>
            <person name="Hori C."/>
            <person name="Aerts A."/>
            <person name="Henrissat B."/>
            <person name="Wiebenga A."/>
            <person name="vanKuyk P.A."/>
            <person name="Barry K."/>
            <person name="Lindquist E."/>
            <person name="LaButti K."/>
            <person name="Lapidus A."/>
            <person name="Lucas S."/>
            <person name="Coutinho P."/>
            <person name="Gong Y."/>
            <person name="Samejima M."/>
            <person name="Mahadevan R."/>
            <person name="Abou-Zaid M."/>
            <person name="de Vries R.P."/>
            <person name="Igarashi K."/>
            <person name="Yadav J.S."/>
            <person name="Grigoriev I.V."/>
            <person name="Master E.R."/>
        </authorList>
    </citation>
    <scope>NUCLEOTIDE SEQUENCE [LARGE SCALE GENOMIC DNA]</scope>
    <source>
        <strain evidence="10 11">HHB-10118-sp</strain>
    </source>
</reference>
<dbReference type="RefSeq" id="XP_007401814.1">
    <property type="nucleotide sequence ID" value="XM_007401752.1"/>
</dbReference>
<evidence type="ECO:0000256" key="7">
    <source>
        <dbReference type="ARBA" id="ARBA00023004"/>
    </source>
</evidence>
<dbReference type="InParanoid" id="K5WHQ6"/>
<dbReference type="PANTHER" id="PTHR24305">
    <property type="entry name" value="CYTOCHROME P450"/>
    <property type="match status" value="1"/>
</dbReference>
<dbReference type="HOGENOM" id="CLU_001570_5_11_1"/>